<dbReference type="SUPFAM" id="SSF57016">
    <property type="entry name" value="Plant lectins/antimicrobial peptides"/>
    <property type="match status" value="1"/>
</dbReference>
<feature type="signal peptide" evidence="9">
    <location>
        <begin position="1"/>
        <end position="29"/>
    </location>
</feature>
<evidence type="ECO:0000256" key="7">
    <source>
        <dbReference type="ARBA" id="ARBA00023285"/>
    </source>
</evidence>
<evidence type="ECO:0000313" key="12">
    <source>
        <dbReference type="Proteomes" id="UP001199106"/>
    </source>
</evidence>
<reference evidence="11" key="1">
    <citation type="submission" date="2021-07" db="EMBL/GenBank/DDBJ databases">
        <title>Genome Resource of American Ginseng Black Spot Pathogen Alternaria panax.</title>
        <authorList>
            <person name="Qiu C."/>
            <person name="Wang W."/>
            <person name="Liu Z."/>
        </authorList>
    </citation>
    <scope>NUCLEOTIDE SEQUENCE</scope>
    <source>
        <strain evidence="11">BNCC115425</strain>
    </source>
</reference>
<dbReference type="Pfam" id="PF00187">
    <property type="entry name" value="Chitin_bind_1"/>
    <property type="match status" value="1"/>
</dbReference>
<dbReference type="InterPro" id="IPR001002">
    <property type="entry name" value="Chitin-bd_1"/>
</dbReference>
<dbReference type="InterPro" id="IPR036861">
    <property type="entry name" value="Endochitinase-like_sf"/>
</dbReference>
<dbReference type="EMBL" id="JAANER010000003">
    <property type="protein sequence ID" value="KAG9192937.1"/>
    <property type="molecule type" value="Genomic_DNA"/>
</dbReference>
<dbReference type="CDD" id="cd11618">
    <property type="entry name" value="ChtBD1_1"/>
    <property type="match status" value="1"/>
</dbReference>
<dbReference type="PANTHER" id="PTHR46471:SF2">
    <property type="entry name" value="CHITIN DEACETYLASE-RELATED"/>
    <property type="match status" value="1"/>
</dbReference>
<evidence type="ECO:0000256" key="8">
    <source>
        <dbReference type="PROSITE-ProRule" id="PRU00261"/>
    </source>
</evidence>
<dbReference type="InterPro" id="IPR006771">
    <property type="entry name" value="CetA-like"/>
</dbReference>
<keyword evidence="7" id="KW-0170">Cobalt</keyword>
<evidence type="ECO:0000259" key="10">
    <source>
        <dbReference type="PROSITE" id="PS50941"/>
    </source>
</evidence>
<organism evidence="11 12">
    <name type="scientific">Alternaria panax</name>
    <dbReference type="NCBI Taxonomy" id="48097"/>
    <lineage>
        <taxon>Eukaryota</taxon>
        <taxon>Fungi</taxon>
        <taxon>Dikarya</taxon>
        <taxon>Ascomycota</taxon>
        <taxon>Pezizomycotina</taxon>
        <taxon>Dothideomycetes</taxon>
        <taxon>Pleosporomycetidae</taxon>
        <taxon>Pleosporales</taxon>
        <taxon>Pleosporineae</taxon>
        <taxon>Pleosporaceae</taxon>
        <taxon>Alternaria</taxon>
        <taxon>Alternaria sect. Panax</taxon>
    </lineage>
</organism>
<keyword evidence="12" id="KW-1185">Reference proteome</keyword>
<evidence type="ECO:0000256" key="3">
    <source>
        <dbReference type="ARBA" id="ARBA00022723"/>
    </source>
</evidence>
<dbReference type="PANTHER" id="PTHR46471">
    <property type="entry name" value="CHITIN DEACETYLASE"/>
    <property type="match status" value="1"/>
</dbReference>
<dbReference type="GO" id="GO:0016787">
    <property type="term" value="F:hydrolase activity"/>
    <property type="evidence" value="ECO:0007669"/>
    <property type="project" value="UniProtKB-KW"/>
</dbReference>
<evidence type="ECO:0000256" key="9">
    <source>
        <dbReference type="SAM" id="SignalP"/>
    </source>
</evidence>
<dbReference type="AlphaFoldDB" id="A0AAD4NS59"/>
<comment type="caution">
    <text evidence="11">The sequence shown here is derived from an EMBL/GenBank/DDBJ whole genome shotgun (WGS) entry which is preliminary data.</text>
</comment>
<keyword evidence="6" id="KW-0119">Carbohydrate metabolism</keyword>
<dbReference type="GO" id="GO:0046872">
    <property type="term" value="F:metal ion binding"/>
    <property type="evidence" value="ECO:0007669"/>
    <property type="project" value="UniProtKB-KW"/>
</dbReference>
<name>A0AAD4NS59_9PLEO</name>
<feature type="disulfide bond" evidence="8">
    <location>
        <begin position="268"/>
        <end position="282"/>
    </location>
</feature>
<dbReference type="Proteomes" id="UP001199106">
    <property type="component" value="Unassembled WGS sequence"/>
</dbReference>
<sequence length="386" mass="41166">MKSILPTLFSLLGFFSLMSLLSLVPVASGHNMVKFINHCPYPIFFWQVGPSASGIDGSDRFRQMVPGNSGSVVHPMLNTEALGGGLSLKIRDLDHYAVAPAGIIQVEYHLEPSTGAMWYDLSAVDCNLGVGSGDARFCPLIQGGIKLYVPGDGECPTGSCNSTGCDKAYIREGGYLGEPSWVCKAGSDLFLETCTEKAAPQTFSGRDPMLSAPVHQAIPDPIAQPSPFVLPQEVAQPPASLKELEISPNGLCGPREGYTCTGSQHGVCCSYYGYCGNRPEYCYAGCQSIFGTCLDESKAHPQIAGPEPLVVSIVGTVTDTSVVTRTTTTTEVLTETETATETMFIPVQETVTTTAVFTPSHISSAKYSGKIFTGYPRRHAAAYVNM</sequence>
<evidence type="ECO:0000256" key="2">
    <source>
        <dbReference type="ARBA" id="ARBA00022669"/>
    </source>
</evidence>
<evidence type="ECO:0000256" key="1">
    <source>
        <dbReference type="ARBA" id="ARBA00001941"/>
    </source>
</evidence>
<dbReference type="Pfam" id="PF04681">
    <property type="entry name" value="Bys1"/>
    <property type="match status" value="1"/>
</dbReference>
<keyword evidence="2 8" id="KW-0147">Chitin-binding</keyword>
<proteinExistence type="predicted"/>
<protein>
    <recommendedName>
        <fullName evidence="10">Chitin-binding type-1 domain-containing protein</fullName>
    </recommendedName>
</protein>
<keyword evidence="3" id="KW-0479">Metal-binding</keyword>
<comment type="caution">
    <text evidence="8">Lacks conserved residue(s) required for the propagation of feature annotation.</text>
</comment>
<keyword evidence="4 9" id="KW-0732">Signal</keyword>
<accession>A0AAD4NS59</accession>
<evidence type="ECO:0000256" key="4">
    <source>
        <dbReference type="ARBA" id="ARBA00022729"/>
    </source>
</evidence>
<comment type="cofactor">
    <cofactor evidence="1">
        <name>Co(2+)</name>
        <dbReference type="ChEBI" id="CHEBI:48828"/>
    </cofactor>
</comment>
<gene>
    <name evidence="11" type="ORF">G6011_11671</name>
</gene>
<dbReference type="PROSITE" id="PS50941">
    <property type="entry name" value="CHIT_BIND_I_2"/>
    <property type="match status" value="1"/>
</dbReference>
<dbReference type="Gene3D" id="3.30.60.10">
    <property type="entry name" value="Endochitinase-like"/>
    <property type="match status" value="1"/>
</dbReference>
<feature type="chain" id="PRO_5042267281" description="Chitin-binding type-1 domain-containing protein" evidence="9">
    <location>
        <begin position="30"/>
        <end position="386"/>
    </location>
</feature>
<keyword evidence="5" id="KW-0378">Hydrolase</keyword>
<feature type="domain" description="Chitin-binding type-1" evidence="10">
    <location>
        <begin position="249"/>
        <end position="295"/>
    </location>
</feature>
<evidence type="ECO:0000256" key="6">
    <source>
        <dbReference type="ARBA" id="ARBA00023277"/>
    </source>
</evidence>
<dbReference type="GO" id="GO:0008061">
    <property type="term" value="F:chitin binding"/>
    <property type="evidence" value="ECO:0007669"/>
    <property type="project" value="UniProtKB-UniRule"/>
</dbReference>
<evidence type="ECO:0000313" key="11">
    <source>
        <dbReference type="EMBL" id="KAG9192937.1"/>
    </source>
</evidence>
<keyword evidence="8" id="KW-1015">Disulfide bond</keyword>
<evidence type="ECO:0000256" key="5">
    <source>
        <dbReference type="ARBA" id="ARBA00022801"/>
    </source>
</evidence>